<name>A0A0A8XZP8_ARUDO</name>
<proteinExistence type="predicted"/>
<dbReference type="EMBL" id="GBRH01280733">
    <property type="protein sequence ID" value="JAD17162.1"/>
    <property type="molecule type" value="Transcribed_RNA"/>
</dbReference>
<protein>
    <submittedName>
        <fullName evidence="1">Uncharacterized protein</fullName>
    </submittedName>
</protein>
<sequence length="43" mass="5296">MNCSHRNFVLNWPVRKKVLFYSTQIWFWLPIGIKNCEYFVMDA</sequence>
<reference evidence="1" key="1">
    <citation type="submission" date="2014-09" db="EMBL/GenBank/DDBJ databases">
        <authorList>
            <person name="Magalhaes I.L.F."/>
            <person name="Oliveira U."/>
            <person name="Santos F.R."/>
            <person name="Vidigal T.H.D.A."/>
            <person name="Brescovit A.D."/>
            <person name="Santos A.J."/>
        </authorList>
    </citation>
    <scope>NUCLEOTIDE SEQUENCE</scope>
    <source>
        <tissue evidence="1">Shoot tissue taken approximately 20 cm above the soil surface</tissue>
    </source>
</reference>
<reference evidence="1" key="2">
    <citation type="journal article" date="2015" name="Data Brief">
        <title>Shoot transcriptome of the giant reed, Arundo donax.</title>
        <authorList>
            <person name="Barrero R.A."/>
            <person name="Guerrero F.D."/>
            <person name="Moolhuijzen P."/>
            <person name="Goolsby J.A."/>
            <person name="Tidwell J."/>
            <person name="Bellgard S.E."/>
            <person name="Bellgard M.I."/>
        </authorList>
    </citation>
    <scope>NUCLEOTIDE SEQUENCE</scope>
    <source>
        <tissue evidence="1">Shoot tissue taken approximately 20 cm above the soil surface</tissue>
    </source>
</reference>
<accession>A0A0A8XZP8</accession>
<evidence type="ECO:0000313" key="1">
    <source>
        <dbReference type="EMBL" id="JAD17162.1"/>
    </source>
</evidence>
<organism evidence="1">
    <name type="scientific">Arundo donax</name>
    <name type="common">Giant reed</name>
    <name type="synonym">Donax arundinaceus</name>
    <dbReference type="NCBI Taxonomy" id="35708"/>
    <lineage>
        <taxon>Eukaryota</taxon>
        <taxon>Viridiplantae</taxon>
        <taxon>Streptophyta</taxon>
        <taxon>Embryophyta</taxon>
        <taxon>Tracheophyta</taxon>
        <taxon>Spermatophyta</taxon>
        <taxon>Magnoliopsida</taxon>
        <taxon>Liliopsida</taxon>
        <taxon>Poales</taxon>
        <taxon>Poaceae</taxon>
        <taxon>PACMAD clade</taxon>
        <taxon>Arundinoideae</taxon>
        <taxon>Arundineae</taxon>
        <taxon>Arundo</taxon>
    </lineage>
</organism>
<dbReference type="AlphaFoldDB" id="A0A0A8XZP8"/>